<dbReference type="GO" id="GO:0009691">
    <property type="term" value="P:cytokinin biosynthetic process"/>
    <property type="evidence" value="ECO:0007669"/>
    <property type="project" value="UniProtKB-UniRule"/>
</dbReference>
<comment type="similarity">
    <text evidence="1">Belongs to the LOG family.</text>
</comment>
<name>A0A1F8G149_9BACT</name>
<organism evidence="2 3">
    <name type="scientific">Candidatus Yanofskybacteria bacterium RIFCSPHIGHO2_12_FULL_45_19b</name>
    <dbReference type="NCBI Taxonomy" id="1802689"/>
    <lineage>
        <taxon>Bacteria</taxon>
        <taxon>Candidatus Yanofskyibacteriota</taxon>
    </lineage>
</organism>
<dbReference type="PANTHER" id="PTHR43393:SF3">
    <property type="entry name" value="LYSINE DECARBOXYLASE-LIKE PROTEIN"/>
    <property type="match status" value="1"/>
</dbReference>
<proteinExistence type="inferred from homology"/>
<dbReference type="STRING" id="1802689.A3F25_00935"/>
<protein>
    <recommendedName>
        <fullName evidence="1">Cytokinin riboside 5'-monophosphate phosphoribohydrolase</fullName>
        <ecNumber evidence="1">3.2.2.n1</ecNumber>
    </recommendedName>
</protein>
<sequence length="246" mass="28550">MHKESYNLPASKLPVAEKKTPVEDWRQSFHWRIFRIMAEFIDGWQFMADLKRTVTFFGSARCVSGDEWYEESRRLGYLLAKDGYSVITGGGPGIMEAGNRGAVEARIETADPNKDKVGDSIGLNIKLPFEQRINRFVDKAISFHYFFVRKVMLSYYAQAYVYFPGGFGTLDEVFELITLVQCKKIPATPIILVGETYWRPLLNWIKQEVYENKRAIDSEDMQIYRVVNSAEDAYQIIKHSPERREF</sequence>
<dbReference type="GO" id="GO:0016787">
    <property type="term" value="F:hydrolase activity"/>
    <property type="evidence" value="ECO:0007669"/>
    <property type="project" value="UniProtKB-KW"/>
</dbReference>
<dbReference type="AlphaFoldDB" id="A0A1F8G149"/>
<dbReference type="EC" id="3.2.2.n1" evidence="1"/>
<accession>A0A1F8G149</accession>
<dbReference type="NCBIfam" id="TIGR00730">
    <property type="entry name" value="Rossman fold protein, TIGR00730 family"/>
    <property type="match status" value="1"/>
</dbReference>
<gene>
    <name evidence="2" type="ORF">A3F25_00935</name>
</gene>
<evidence type="ECO:0000313" key="2">
    <source>
        <dbReference type="EMBL" id="OGN19084.1"/>
    </source>
</evidence>
<evidence type="ECO:0000256" key="1">
    <source>
        <dbReference type="RuleBase" id="RU363015"/>
    </source>
</evidence>
<dbReference type="Gene3D" id="3.40.50.450">
    <property type="match status" value="1"/>
</dbReference>
<keyword evidence="1" id="KW-0203">Cytokinin biosynthesis</keyword>
<dbReference type="Proteomes" id="UP000177478">
    <property type="component" value="Unassembled WGS sequence"/>
</dbReference>
<dbReference type="InterPro" id="IPR052341">
    <property type="entry name" value="LOG_family_nucleotidases"/>
</dbReference>
<dbReference type="EMBL" id="MGKD01000023">
    <property type="protein sequence ID" value="OGN19084.1"/>
    <property type="molecule type" value="Genomic_DNA"/>
</dbReference>
<dbReference type="SUPFAM" id="SSF102405">
    <property type="entry name" value="MCP/YpsA-like"/>
    <property type="match status" value="1"/>
</dbReference>
<reference evidence="2 3" key="1">
    <citation type="journal article" date="2016" name="Nat. Commun.">
        <title>Thousands of microbial genomes shed light on interconnected biogeochemical processes in an aquifer system.</title>
        <authorList>
            <person name="Anantharaman K."/>
            <person name="Brown C.T."/>
            <person name="Hug L.A."/>
            <person name="Sharon I."/>
            <person name="Castelle C.J."/>
            <person name="Probst A.J."/>
            <person name="Thomas B.C."/>
            <person name="Singh A."/>
            <person name="Wilkins M.J."/>
            <person name="Karaoz U."/>
            <person name="Brodie E.L."/>
            <person name="Williams K.H."/>
            <person name="Hubbard S.S."/>
            <person name="Banfield J.F."/>
        </authorList>
    </citation>
    <scope>NUCLEOTIDE SEQUENCE [LARGE SCALE GENOMIC DNA]</scope>
</reference>
<dbReference type="Pfam" id="PF03641">
    <property type="entry name" value="Lysine_decarbox"/>
    <property type="match status" value="1"/>
</dbReference>
<comment type="caution">
    <text evidence="2">The sequence shown here is derived from an EMBL/GenBank/DDBJ whole genome shotgun (WGS) entry which is preliminary data.</text>
</comment>
<dbReference type="InterPro" id="IPR005269">
    <property type="entry name" value="LOG"/>
</dbReference>
<dbReference type="GO" id="GO:0005829">
    <property type="term" value="C:cytosol"/>
    <property type="evidence" value="ECO:0007669"/>
    <property type="project" value="TreeGrafter"/>
</dbReference>
<keyword evidence="1" id="KW-0378">Hydrolase</keyword>
<evidence type="ECO:0000313" key="3">
    <source>
        <dbReference type="Proteomes" id="UP000177478"/>
    </source>
</evidence>
<dbReference type="PANTHER" id="PTHR43393">
    <property type="entry name" value="CYTOKININ RIBOSIDE 5'-MONOPHOSPHATE PHOSPHORIBOHYDROLASE"/>
    <property type="match status" value="1"/>
</dbReference>
<dbReference type="InterPro" id="IPR031100">
    <property type="entry name" value="LOG_fam"/>
</dbReference>